<evidence type="ECO:0000313" key="5">
    <source>
        <dbReference type="EMBL" id="SHO54530.1"/>
    </source>
</evidence>
<dbReference type="Proteomes" id="UP000184600">
    <property type="component" value="Unassembled WGS sequence"/>
</dbReference>
<dbReference type="RefSeq" id="WP_083601491.1">
    <property type="nucleotide sequence ID" value="NZ_AP024898.1"/>
</dbReference>
<dbReference type="InterPro" id="IPR004089">
    <property type="entry name" value="MCPsignal_dom"/>
</dbReference>
<organism evidence="5 6">
    <name type="scientific">Vibrio quintilis</name>
    <dbReference type="NCBI Taxonomy" id="1117707"/>
    <lineage>
        <taxon>Bacteria</taxon>
        <taxon>Pseudomonadati</taxon>
        <taxon>Pseudomonadota</taxon>
        <taxon>Gammaproteobacteria</taxon>
        <taxon>Vibrionales</taxon>
        <taxon>Vibrionaceae</taxon>
        <taxon>Vibrio</taxon>
    </lineage>
</organism>
<dbReference type="GO" id="GO:0016020">
    <property type="term" value="C:membrane"/>
    <property type="evidence" value="ECO:0007669"/>
    <property type="project" value="UniProtKB-SubCell"/>
</dbReference>
<keyword evidence="2 3" id="KW-0807">Transducer</keyword>
<dbReference type="Gene3D" id="1.10.287.950">
    <property type="entry name" value="Methyl-accepting chemotaxis protein"/>
    <property type="match status" value="1"/>
</dbReference>
<dbReference type="OrthoDB" id="9807948at2"/>
<dbReference type="EMBL" id="FRFG01000005">
    <property type="protein sequence ID" value="SHO54530.1"/>
    <property type="molecule type" value="Genomic_DNA"/>
</dbReference>
<keyword evidence="6" id="KW-1185">Reference proteome</keyword>
<evidence type="ECO:0000259" key="4">
    <source>
        <dbReference type="PROSITE" id="PS50111"/>
    </source>
</evidence>
<dbReference type="SMART" id="SM00283">
    <property type="entry name" value="MA"/>
    <property type="match status" value="1"/>
</dbReference>
<evidence type="ECO:0000256" key="2">
    <source>
        <dbReference type="ARBA" id="ARBA00023224"/>
    </source>
</evidence>
<dbReference type="SMART" id="SM01204">
    <property type="entry name" value="FIST_C"/>
    <property type="match status" value="1"/>
</dbReference>
<dbReference type="SMART" id="SM00897">
    <property type="entry name" value="FIST"/>
    <property type="match status" value="1"/>
</dbReference>
<gene>
    <name evidence="5" type="primary">mcp1_1</name>
    <name evidence="5" type="ORF">VQ7734_00244</name>
</gene>
<sequence length="669" mass="74703">MLSLFRPKKKSISSSQQQETYVKVKVIRSREIASDKLREMSFEDDSTSLVLAFVSPHLDFDKVSRQLKEAMPFSKHVVSIMTAGELGGKPDGLYHETQGEWDNIVLQSFSSRLFPDVAIAQIPLFCEDIKAGQIKLGKDERVEKIKREIQKVQLPFSINYLDTLALTFFDGISASENFFVKALYQSERLPCYFIGGSAGGKMDFSRADIAINGQIAPNCATVIFVKLAPSIRYGILKTHNFEPTSTSFTVAEADAETRTVRTLLDENRMTLKTPVEMLCEHFHCQPEALGDKLNKYSFGVKIGGQIYIRSIASIDIDTGHINFFCDFTFGDEIYLVKAKDFNQALQQDYASFQRGKPGNPIAMIANDCILRRLNNSASLAAVHNFDQIPAVAGFSSFGEMLGVHQNETLTALGFYKLNETDSFYDEHAENFPLYYGNYKSYFIETELQSLRKTVSLQEKNIHYLIQYKDLLDHLLSNLKDIALFANSTSEATQTVQQRFISMSAKVREQTQHSHKLQNYVETLKNNSNKIQDILDVIDGIAEKTNLLALNAAIEAARAGEQGRGFAVVADEVRNLSQSTQESLSSTGDTISSLHSSIDSIKEVISTTVEIMEHVKESSSDLNDEMSKMLSLSQEASGSIQASINEIDSVQGELSHIDQNIQTISKLTGR</sequence>
<dbReference type="InterPro" id="IPR013702">
    <property type="entry name" value="FIST_domain_N"/>
</dbReference>
<evidence type="ECO:0000256" key="1">
    <source>
        <dbReference type="ARBA" id="ARBA00004370"/>
    </source>
</evidence>
<dbReference type="PANTHER" id="PTHR32089:SF41">
    <property type="entry name" value="METHYL-ACCEPTING CHEMOTAXIS PROTEIN"/>
    <property type="match status" value="1"/>
</dbReference>
<dbReference type="SUPFAM" id="SSF58104">
    <property type="entry name" value="Methyl-accepting chemotaxis protein (MCP) signaling domain"/>
    <property type="match status" value="1"/>
</dbReference>
<feature type="domain" description="Methyl-accepting transducer" evidence="4">
    <location>
        <begin position="471"/>
        <end position="668"/>
    </location>
</feature>
<evidence type="ECO:0000313" key="6">
    <source>
        <dbReference type="Proteomes" id="UP000184600"/>
    </source>
</evidence>
<dbReference type="PANTHER" id="PTHR32089">
    <property type="entry name" value="METHYL-ACCEPTING CHEMOTAXIS PROTEIN MCPB"/>
    <property type="match status" value="1"/>
</dbReference>
<reference evidence="6" key="1">
    <citation type="submission" date="2016-12" db="EMBL/GenBank/DDBJ databases">
        <authorList>
            <person name="Rodrigo-Torres L."/>
            <person name="Arahal R.D."/>
            <person name="Lucena T."/>
        </authorList>
    </citation>
    <scope>NUCLEOTIDE SEQUENCE [LARGE SCALE GENOMIC DNA]</scope>
</reference>
<dbReference type="Pfam" id="PF00015">
    <property type="entry name" value="MCPsignal"/>
    <property type="match status" value="1"/>
</dbReference>
<dbReference type="PROSITE" id="PS50111">
    <property type="entry name" value="CHEMOTAXIS_TRANSDUC_2"/>
    <property type="match status" value="1"/>
</dbReference>
<evidence type="ECO:0000256" key="3">
    <source>
        <dbReference type="PROSITE-ProRule" id="PRU00284"/>
    </source>
</evidence>
<dbReference type="AlphaFoldDB" id="A0A1M7YPH6"/>
<dbReference type="Pfam" id="PF10442">
    <property type="entry name" value="FIST_C"/>
    <property type="match status" value="1"/>
</dbReference>
<dbReference type="STRING" id="1117707.VQ7734_00244"/>
<dbReference type="InterPro" id="IPR019494">
    <property type="entry name" value="FIST_C"/>
</dbReference>
<dbReference type="GO" id="GO:0006935">
    <property type="term" value="P:chemotaxis"/>
    <property type="evidence" value="ECO:0007669"/>
    <property type="project" value="UniProtKB-ARBA"/>
</dbReference>
<dbReference type="Pfam" id="PF08495">
    <property type="entry name" value="FIST"/>
    <property type="match status" value="1"/>
</dbReference>
<accession>A0A1M7YPH6</accession>
<comment type="subcellular location">
    <subcellularLocation>
        <location evidence="1">Membrane</location>
    </subcellularLocation>
</comment>
<name>A0A1M7YPH6_9VIBR</name>
<proteinExistence type="predicted"/>
<dbReference type="GO" id="GO:0007165">
    <property type="term" value="P:signal transduction"/>
    <property type="evidence" value="ECO:0007669"/>
    <property type="project" value="UniProtKB-KW"/>
</dbReference>
<protein>
    <submittedName>
        <fullName evidence="5">Methyl-accepting chemotaxis protein 1</fullName>
    </submittedName>
</protein>